<dbReference type="InterPro" id="IPR029063">
    <property type="entry name" value="SAM-dependent_MTases_sf"/>
</dbReference>
<evidence type="ECO:0000256" key="2">
    <source>
        <dbReference type="ARBA" id="ARBA00005369"/>
    </source>
</evidence>
<evidence type="ECO:0000256" key="1">
    <source>
        <dbReference type="ARBA" id="ARBA00004496"/>
    </source>
</evidence>
<keyword evidence="7" id="KW-0808">Transferase</keyword>
<evidence type="ECO:0000256" key="10">
    <source>
        <dbReference type="ARBA" id="ARBA00031323"/>
    </source>
</evidence>
<evidence type="ECO:0000313" key="13">
    <source>
        <dbReference type="Proteomes" id="UP001500683"/>
    </source>
</evidence>
<dbReference type="PANTHER" id="PTHR11579">
    <property type="entry name" value="PROTEIN-L-ISOASPARTATE O-METHYLTRANSFERASE"/>
    <property type="match status" value="1"/>
</dbReference>
<dbReference type="GO" id="GO:0032259">
    <property type="term" value="P:methylation"/>
    <property type="evidence" value="ECO:0007669"/>
    <property type="project" value="UniProtKB-KW"/>
</dbReference>
<dbReference type="Proteomes" id="UP001500683">
    <property type="component" value="Unassembled WGS sequence"/>
</dbReference>
<dbReference type="SUPFAM" id="SSF53335">
    <property type="entry name" value="S-adenosyl-L-methionine-dependent methyltransferases"/>
    <property type="match status" value="1"/>
</dbReference>
<gene>
    <name evidence="12" type="ORF">GCM10022214_47740</name>
</gene>
<evidence type="ECO:0000256" key="7">
    <source>
        <dbReference type="ARBA" id="ARBA00022679"/>
    </source>
</evidence>
<comment type="subcellular location">
    <subcellularLocation>
        <location evidence="1">Cytoplasm</location>
    </subcellularLocation>
</comment>
<sequence length="359" mass="39447">MTDWREVMERVPRSLFTPSVIWADLGPGPWVRVDRDADPAEWDRVVALDQPLITQFQDGAAEGEGLATSSLSMPTVVAESLEQLDPYDHHRVLEIGTGSGWTAALLSHRIGAENVTTVEVDPALGMQAAERLKKAGYDCRIVIGDGAEGWPAGAPYDRVHVTCGVSWIVAAWVEQTRPGGVIVAPYSPGFGVGALVRLDVLPDGTARGRFAGSADFMMLRAQRPAGGQAREWTRAADRTVRTSRTKVDPRALRYGPVSVDVAVAALVPGVVSRYYEDDDGATLWVLDRDDHSGPWASVDYEPGQDDFEVQQAGTRHLWDEVEHAYVQWLRWGRPDITRFGLTVTPEAHMVWLDDPDNVI</sequence>
<comment type="similarity">
    <text evidence="2">Belongs to the methyltransferase superfamily. L-isoaspartyl/D-aspartyl protein methyltransferase family.</text>
</comment>
<evidence type="ECO:0000256" key="8">
    <source>
        <dbReference type="ARBA" id="ARBA00022691"/>
    </source>
</evidence>
<evidence type="ECO:0000256" key="11">
    <source>
        <dbReference type="ARBA" id="ARBA00031350"/>
    </source>
</evidence>
<dbReference type="Pfam" id="PF01135">
    <property type="entry name" value="PCMT"/>
    <property type="match status" value="1"/>
</dbReference>
<keyword evidence="6 12" id="KW-0489">Methyltransferase</keyword>
<evidence type="ECO:0000256" key="6">
    <source>
        <dbReference type="ARBA" id="ARBA00022603"/>
    </source>
</evidence>
<keyword evidence="8" id="KW-0949">S-adenosyl-L-methionine</keyword>
<dbReference type="CDD" id="cd02440">
    <property type="entry name" value="AdoMet_MTases"/>
    <property type="match status" value="1"/>
</dbReference>
<keyword evidence="13" id="KW-1185">Reference proteome</keyword>
<dbReference type="PANTHER" id="PTHR11579:SF0">
    <property type="entry name" value="PROTEIN-L-ISOASPARTATE(D-ASPARTATE) O-METHYLTRANSFERASE"/>
    <property type="match status" value="1"/>
</dbReference>
<comment type="caution">
    <text evidence="12">The sequence shown here is derived from an EMBL/GenBank/DDBJ whole genome shotgun (WGS) entry which is preliminary data.</text>
</comment>
<dbReference type="RefSeq" id="WP_344951515.1">
    <property type="nucleotide sequence ID" value="NZ_BAAAZG010000035.1"/>
</dbReference>
<protein>
    <recommendedName>
        <fullName evidence="4">Protein-L-isoaspartate O-methyltransferase</fullName>
        <ecNumber evidence="3">2.1.1.77</ecNumber>
    </recommendedName>
    <alternativeName>
        <fullName evidence="11">L-isoaspartyl protein carboxyl methyltransferase</fullName>
    </alternativeName>
    <alternativeName>
        <fullName evidence="9">Protein L-isoaspartyl methyltransferase</fullName>
    </alternativeName>
    <alternativeName>
        <fullName evidence="10">Protein-beta-aspartate methyltransferase</fullName>
    </alternativeName>
</protein>
<dbReference type="EMBL" id="BAAAZG010000035">
    <property type="protein sequence ID" value="GAA4082841.1"/>
    <property type="molecule type" value="Genomic_DNA"/>
</dbReference>
<organism evidence="12 13">
    <name type="scientific">Actinomadura miaoliensis</name>
    <dbReference type="NCBI Taxonomy" id="430685"/>
    <lineage>
        <taxon>Bacteria</taxon>
        <taxon>Bacillati</taxon>
        <taxon>Actinomycetota</taxon>
        <taxon>Actinomycetes</taxon>
        <taxon>Streptosporangiales</taxon>
        <taxon>Thermomonosporaceae</taxon>
        <taxon>Actinomadura</taxon>
    </lineage>
</organism>
<proteinExistence type="inferred from homology"/>
<evidence type="ECO:0000256" key="5">
    <source>
        <dbReference type="ARBA" id="ARBA00022490"/>
    </source>
</evidence>
<evidence type="ECO:0000256" key="4">
    <source>
        <dbReference type="ARBA" id="ARBA00013346"/>
    </source>
</evidence>
<dbReference type="GO" id="GO:0008168">
    <property type="term" value="F:methyltransferase activity"/>
    <property type="evidence" value="ECO:0007669"/>
    <property type="project" value="UniProtKB-KW"/>
</dbReference>
<dbReference type="InterPro" id="IPR000682">
    <property type="entry name" value="PCMT"/>
</dbReference>
<dbReference type="EC" id="2.1.1.77" evidence="3"/>
<evidence type="ECO:0000313" key="12">
    <source>
        <dbReference type="EMBL" id="GAA4082841.1"/>
    </source>
</evidence>
<accession>A0ABP7W790</accession>
<name>A0ABP7W790_9ACTN</name>
<evidence type="ECO:0000256" key="3">
    <source>
        <dbReference type="ARBA" id="ARBA00011890"/>
    </source>
</evidence>
<reference evidence="13" key="1">
    <citation type="journal article" date="2019" name="Int. J. Syst. Evol. Microbiol.">
        <title>The Global Catalogue of Microorganisms (GCM) 10K type strain sequencing project: providing services to taxonomists for standard genome sequencing and annotation.</title>
        <authorList>
            <consortium name="The Broad Institute Genomics Platform"/>
            <consortium name="The Broad Institute Genome Sequencing Center for Infectious Disease"/>
            <person name="Wu L."/>
            <person name="Ma J."/>
        </authorList>
    </citation>
    <scope>NUCLEOTIDE SEQUENCE [LARGE SCALE GENOMIC DNA]</scope>
    <source>
        <strain evidence="13">JCM 16702</strain>
    </source>
</reference>
<dbReference type="Gene3D" id="3.40.50.150">
    <property type="entry name" value="Vaccinia Virus protein VP39"/>
    <property type="match status" value="1"/>
</dbReference>
<evidence type="ECO:0000256" key="9">
    <source>
        <dbReference type="ARBA" id="ARBA00030757"/>
    </source>
</evidence>
<keyword evidence="5" id="KW-0963">Cytoplasm</keyword>